<sequence>MSPPFSIVFLMVIMGDRKAMSEWVTVYQAANNLEAHTIKGALEVSGIKVQLKGEALAGALGELPANAIEVTLLVRSYDI</sequence>
<comment type="caution">
    <text evidence="2">The sequence shown here is derived from an EMBL/GenBank/DDBJ whole genome shotgun (WGS) entry which is preliminary data.</text>
</comment>
<organism evidence="2 3">
    <name type="scientific">Oceanisphaera ostreae</name>
    <dbReference type="NCBI Taxonomy" id="914151"/>
    <lineage>
        <taxon>Bacteria</taxon>
        <taxon>Pseudomonadati</taxon>
        <taxon>Pseudomonadota</taxon>
        <taxon>Gammaproteobacteria</taxon>
        <taxon>Aeromonadales</taxon>
        <taxon>Aeromonadaceae</taxon>
        <taxon>Oceanisphaera</taxon>
    </lineage>
</organism>
<accession>A0ABW3KHT3</accession>
<evidence type="ECO:0000259" key="1">
    <source>
        <dbReference type="Pfam" id="PF09413"/>
    </source>
</evidence>
<dbReference type="InterPro" id="IPR018551">
    <property type="entry name" value="DUF2007"/>
</dbReference>
<name>A0ABW3KHT3_9GAMM</name>
<evidence type="ECO:0000313" key="2">
    <source>
        <dbReference type="EMBL" id="MFD1007936.1"/>
    </source>
</evidence>
<evidence type="ECO:0000313" key="3">
    <source>
        <dbReference type="Proteomes" id="UP001597048"/>
    </source>
</evidence>
<gene>
    <name evidence="2" type="ORF">ACFQ1C_07195</name>
</gene>
<reference evidence="3" key="1">
    <citation type="journal article" date="2019" name="Int. J. Syst. Evol. Microbiol.">
        <title>The Global Catalogue of Microorganisms (GCM) 10K type strain sequencing project: providing services to taxonomists for standard genome sequencing and annotation.</title>
        <authorList>
            <consortium name="The Broad Institute Genomics Platform"/>
            <consortium name="The Broad Institute Genome Sequencing Center for Infectious Disease"/>
            <person name="Wu L."/>
            <person name="Ma J."/>
        </authorList>
    </citation>
    <scope>NUCLEOTIDE SEQUENCE [LARGE SCALE GENOMIC DNA]</scope>
    <source>
        <strain evidence="3">CCUG 60525</strain>
    </source>
</reference>
<keyword evidence="3" id="KW-1185">Reference proteome</keyword>
<proteinExistence type="predicted"/>
<protein>
    <submittedName>
        <fullName evidence="2">Signal transducing protein</fullName>
    </submittedName>
</protein>
<dbReference type="RefSeq" id="WP_379557923.1">
    <property type="nucleotide sequence ID" value="NZ_JBHTJS010000028.1"/>
</dbReference>
<dbReference type="EMBL" id="JBHTJS010000028">
    <property type="protein sequence ID" value="MFD1007936.1"/>
    <property type="molecule type" value="Genomic_DNA"/>
</dbReference>
<dbReference type="Pfam" id="PF09413">
    <property type="entry name" value="DUF2007"/>
    <property type="match status" value="1"/>
</dbReference>
<dbReference type="Proteomes" id="UP001597048">
    <property type="component" value="Unassembled WGS sequence"/>
</dbReference>
<feature type="domain" description="DUF2007" evidence="1">
    <location>
        <begin position="23"/>
        <end position="75"/>
    </location>
</feature>